<keyword evidence="12" id="KW-1185">Reference proteome</keyword>
<evidence type="ECO:0000313" key="12">
    <source>
        <dbReference type="Proteomes" id="UP001329825"/>
    </source>
</evidence>
<reference evidence="11 12" key="1">
    <citation type="submission" date="2024-01" db="EMBL/GenBank/DDBJ databases">
        <title>Comparative genomics of Cryptococcus and Kwoniella reveals pathogenesis evolution and contrasting modes of karyotype evolution via chromosome fusion or intercentromeric recombination.</title>
        <authorList>
            <person name="Coelho M.A."/>
            <person name="David-Palma M."/>
            <person name="Shea T."/>
            <person name="Bowers K."/>
            <person name="McGinley-Smith S."/>
            <person name="Mohammad A.W."/>
            <person name="Gnirke A."/>
            <person name="Yurkov A.M."/>
            <person name="Nowrousian M."/>
            <person name="Sun S."/>
            <person name="Cuomo C.A."/>
            <person name="Heitman J."/>
        </authorList>
    </citation>
    <scope>NUCLEOTIDE SEQUENCE [LARGE SCALE GENOMIC DNA]</scope>
    <source>
        <strain evidence="11">CBS 11374</strain>
    </source>
</reference>
<accession>A0ABZ1CSB4</accession>
<dbReference type="InterPro" id="IPR048680">
    <property type="entry name" value="COG4_N"/>
</dbReference>
<name>A0ABZ1CSB4_9TREE</name>
<evidence type="ECO:0000256" key="5">
    <source>
        <dbReference type="ARBA" id="ARBA00022927"/>
    </source>
</evidence>
<evidence type="ECO:0000313" key="11">
    <source>
        <dbReference type="EMBL" id="WRT64259.1"/>
    </source>
</evidence>
<evidence type="ECO:0000256" key="2">
    <source>
        <dbReference type="ARBA" id="ARBA00009215"/>
    </source>
</evidence>
<keyword evidence="4" id="KW-0813">Transport</keyword>
<dbReference type="EMBL" id="CP141881">
    <property type="protein sequence ID" value="WRT64259.1"/>
    <property type="molecule type" value="Genomic_DNA"/>
</dbReference>
<evidence type="ECO:0000256" key="4">
    <source>
        <dbReference type="ARBA" id="ARBA00022448"/>
    </source>
</evidence>
<dbReference type="Gene3D" id="1.20.58.1970">
    <property type="match status" value="1"/>
</dbReference>
<dbReference type="PANTHER" id="PTHR24016">
    <property type="entry name" value="CONSERVED OLIGOMERIC GOLGI COMPLEX SUBUNIT 4"/>
    <property type="match status" value="1"/>
</dbReference>
<feature type="compositionally biased region" description="Polar residues" evidence="9">
    <location>
        <begin position="1"/>
        <end position="20"/>
    </location>
</feature>
<proteinExistence type="inferred from homology"/>
<dbReference type="SMART" id="SM00762">
    <property type="entry name" value="Cog4"/>
    <property type="match status" value="1"/>
</dbReference>
<dbReference type="GeneID" id="87953321"/>
<feature type="region of interest" description="Disordered" evidence="9">
    <location>
        <begin position="408"/>
        <end position="435"/>
    </location>
</feature>
<dbReference type="PANTHER" id="PTHR24016:SF0">
    <property type="entry name" value="CONSERVED OLIGOMERIC GOLGI COMPLEX SUBUNIT 4"/>
    <property type="match status" value="1"/>
</dbReference>
<evidence type="ECO:0000256" key="8">
    <source>
        <dbReference type="ARBA" id="ARBA00031340"/>
    </source>
</evidence>
<dbReference type="Pfam" id="PF20662">
    <property type="entry name" value="COG4_C"/>
    <property type="match status" value="1"/>
</dbReference>
<evidence type="ECO:0000256" key="7">
    <source>
        <dbReference type="ARBA" id="ARBA00023136"/>
    </source>
</evidence>
<protein>
    <recommendedName>
        <fullName evidence="3">Conserved oligomeric Golgi complex subunit 4</fullName>
    </recommendedName>
    <alternativeName>
        <fullName evidence="8">Component of oligomeric Golgi complex 4</fullName>
    </alternativeName>
</protein>
<evidence type="ECO:0000259" key="10">
    <source>
        <dbReference type="SMART" id="SM00762"/>
    </source>
</evidence>
<keyword evidence="7" id="KW-0472">Membrane</keyword>
<dbReference type="Proteomes" id="UP001329825">
    <property type="component" value="Chromosome 1"/>
</dbReference>
<dbReference type="InterPro" id="IPR013167">
    <property type="entry name" value="COG4_M"/>
</dbReference>
<comment type="similarity">
    <text evidence="2">Belongs to the COG4 family.</text>
</comment>
<dbReference type="InterPro" id="IPR048684">
    <property type="entry name" value="COG4_C"/>
</dbReference>
<feature type="region of interest" description="Disordered" evidence="9">
    <location>
        <begin position="1"/>
        <end position="25"/>
    </location>
</feature>
<evidence type="ECO:0000256" key="3">
    <source>
        <dbReference type="ARBA" id="ARBA00020975"/>
    </source>
</evidence>
<keyword evidence="6" id="KW-0333">Golgi apparatus</keyword>
<feature type="domain" description="COG4 transport protein middle alpha-helical bundle" evidence="10">
    <location>
        <begin position="215"/>
        <end position="587"/>
    </location>
</feature>
<evidence type="ECO:0000256" key="1">
    <source>
        <dbReference type="ARBA" id="ARBA00004395"/>
    </source>
</evidence>
<dbReference type="Pfam" id="PF20663">
    <property type="entry name" value="COG4_N"/>
    <property type="match status" value="1"/>
</dbReference>
<dbReference type="Gene3D" id="1.10.287.1060">
    <property type="entry name" value="ESAT-6-like"/>
    <property type="match status" value="1"/>
</dbReference>
<dbReference type="Pfam" id="PF08318">
    <property type="entry name" value="COG4_m"/>
    <property type="match status" value="1"/>
</dbReference>
<keyword evidence="5" id="KW-0653">Protein transport</keyword>
<sequence>MTQVVVQPHTSLPVSGSQPTEPHFPAQLEPRTITHPDQISAQLALLTKRESELSLSLNALVADRAQIDGALSRLLELGSEVGTLAADVDGRTDVFHASRGIGLQSTAHDGYGKSKEGLVDRVTRVWETSERVGGKVRRLDEEVGRVKEATDIVTEVLELKNALHTLSAAITKQDWESASRACRRAMSVRQEVIEGNFAGGVVPTPQHPLPPAQTLEELRGILLHTFRTEFDNAAARKDEQNVSRFFRLWPGIGAEEEGLEAYADFVVGLVKGRNSTAGKSSSPLYYLISLTNLLEAIAHIIDQHQPVVDKYYGKGRMGTVVGRLVGESDRVVRNIVEGWEEERRVGRLISETKQSRFPLLHNPSLLPPLFASLSNPAVQQLSLASLANTTTSALPNLSSASTLLQSYAQGGKKGVPPPVTQVPMEEEDEGPDPRDVDKVLGELVALGGRWALFRRFVWSRIADTGEDINEMSDELQSGHEDEHREQMHVVEQSGSQRAIENLLKVYYEPLELWFLRMSIEKAHRLDSPDTSARPHLSSILDDTFYLLKLVIGRLLSCGSIATLRSMRQRLGEVIERDYTGVIRKKMDGVYSGQASGSQDRGPEKDKRERDQRTAFIIHLNDLDVSADYMERLLDEVLANLPQVFLEMELRVVQDEIQILREISDRFRSTCKTGLEQLFNQLIKPRLRGLLDDCYREVTYLLDEDTFAEADESDLVRKRFVRGWEILVDGYKDSLTDHNYQTFFNLTVEALVRPWEKMIQSMRFTELGAIRFERDVRAISNYLSAQTSFGGARDKFTRLQQIATVLNLDADEDPEEFWSNSGVPWRLSKTEFNSIIDQRQ</sequence>
<comment type="subcellular location">
    <subcellularLocation>
        <location evidence="1">Golgi apparatus membrane</location>
        <topology evidence="1">Peripheral membrane protein</topology>
    </subcellularLocation>
</comment>
<dbReference type="RefSeq" id="XP_062788999.1">
    <property type="nucleotide sequence ID" value="XM_062932948.1"/>
</dbReference>
<dbReference type="InterPro" id="IPR048682">
    <property type="entry name" value="COG4"/>
</dbReference>
<evidence type="ECO:0000256" key="9">
    <source>
        <dbReference type="SAM" id="MobiDB-lite"/>
    </source>
</evidence>
<organism evidence="11 12">
    <name type="scientific">Kwoniella shivajii</name>
    <dbReference type="NCBI Taxonomy" id="564305"/>
    <lineage>
        <taxon>Eukaryota</taxon>
        <taxon>Fungi</taxon>
        <taxon>Dikarya</taxon>
        <taxon>Basidiomycota</taxon>
        <taxon>Agaricomycotina</taxon>
        <taxon>Tremellomycetes</taxon>
        <taxon>Tremellales</taxon>
        <taxon>Cryptococcaceae</taxon>
        <taxon>Kwoniella</taxon>
    </lineage>
</organism>
<evidence type="ECO:0000256" key="6">
    <source>
        <dbReference type="ARBA" id="ARBA00023034"/>
    </source>
</evidence>
<gene>
    <name evidence="11" type="ORF">IL334_001190</name>
</gene>